<evidence type="ECO:0000256" key="1">
    <source>
        <dbReference type="ARBA" id="ARBA00000971"/>
    </source>
</evidence>
<comment type="caution">
    <text evidence="12">The sequence shown here is derived from an EMBL/GenBank/DDBJ whole genome shotgun (WGS) entry which is preliminary data.</text>
</comment>
<feature type="compositionally biased region" description="Polar residues" evidence="11">
    <location>
        <begin position="359"/>
        <end position="370"/>
    </location>
</feature>
<keyword evidence="6 10" id="KW-0697">Rotamase</keyword>
<dbReference type="OrthoDB" id="16120at2759"/>
<dbReference type="InterPro" id="IPR037218">
    <property type="entry name" value="PTPA_sf"/>
</dbReference>
<feature type="compositionally biased region" description="Basic and acidic residues" evidence="11">
    <location>
        <begin position="462"/>
        <end position="475"/>
    </location>
</feature>
<name>A0A8H3IXQ4_9LECA</name>
<dbReference type="EC" id="5.2.1.8" evidence="10"/>
<dbReference type="InterPro" id="IPR043170">
    <property type="entry name" value="PTPA_C_lid"/>
</dbReference>
<reference evidence="12" key="1">
    <citation type="submission" date="2021-03" db="EMBL/GenBank/DDBJ databases">
        <authorList>
            <person name="Tagirdzhanova G."/>
        </authorList>
    </citation>
    <scope>NUCLEOTIDE SEQUENCE</scope>
</reference>
<comment type="catalytic activity">
    <reaction evidence="1 10">
        <text>[protein]-peptidylproline (omega=180) = [protein]-peptidylproline (omega=0)</text>
        <dbReference type="Rhea" id="RHEA:16237"/>
        <dbReference type="Rhea" id="RHEA-COMP:10747"/>
        <dbReference type="Rhea" id="RHEA-COMP:10748"/>
        <dbReference type="ChEBI" id="CHEBI:83833"/>
        <dbReference type="ChEBI" id="CHEBI:83834"/>
        <dbReference type="EC" id="5.2.1.8"/>
    </reaction>
</comment>
<dbReference type="GO" id="GO:0008160">
    <property type="term" value="F:protein tyrosine phosphatase activator activity"/>
    <property type="evidence" value="ECO:0007669"/>
    <property type="project" value="TreeGrafter"/>
</dbReference>
<evidence type="ECO:0000256" key="5">
    <source>
        <dbReference type="ARBA" id="ARBA00022490"/>
    </source>
</evidence>
<accession>A0A8H3IXQ4</accession>
<evidence type="ECO:0000313" key="12">
    <source>
        <dbReference type="EMBL" id="CAF9937223.1"/>
    </source>
</evidence>
<feature type="compositionally biased region" description="Low complexity" evidence="11">
    <location>
        <begin position="371"/>
        <end position="385"/>
    </location>
</feature>
<evidence type="ECO:0000256" key="4">
    <source>
        <dbReference type="ARBA" id="ARBA00011019"/>
    </source>
</evidence>
<gene>
    <name evidence="12" type="primary">RRD1</name>
    <name evidence="12" type="ORF">HETSPECPRED_010598</name>
</gene>
<feature type="compositionally biased region" description="Pro residues" evidence="11">
    <location>
        <begin position="438"/>
        <end position="448"/>
    </location>
</feature>
<evidence type="ECO:0000256" key="6">
    <source>
        <dbReference type="ARBA" id="ARBA00023110"/>
    </source>
</evidence>
<keyword evidence="5 10" id="KW-0963">Cytoplasm</keyword>
<dbReference type="GO" id="GO:0003755">
    <property type="term" value="F:peptidyl-prolyl cis-trans isomerase activity"/>
    <property type="evidence" value="ECO:0007669"/>
    <property type="project" value="UniProtKB-KW"/>
</dbReference>
<evidence type="ECO:0000256" key="7">
    <source>
        <dbReference type="ARBA" id="ARBA00023235"/>
    </source>
</evidence>
<evidence type="ECO:0000256" key="3">
    <source>
        <dbReference type="ARBA" id="ARBA00004496"/>
    </source>
</evidence>
<evidence type="ECO:0000256" key="10">
    <source>
        <dbReference type="RuleBase" id="RU361210"/>
    </source>
</evidence>
<comment type="function">
    <text evidence="9">PPIases accelerate the folding of proteins. It catalyzes the cis-trans isomerization of proline imidic peptide bonds in oligopeptides. Acts as a regulatory subunit for PP2A-like phosphatases modulating their activity or substrate specificity, probably by inducing a conformational change in the catalytic subunit, a direct target of the PPIase. Can reactivate inactive phosphatase PP2A-phosphatase methylesterase complexes (PP2Ai) in presence of ATP and Mg(2+) by dissociating the inactive form from the complex.</text>
</comment>
<dbReference type="FunFam" id="1.20.120.1150:FF:000003">
    <property type="entry name" value="Serine/threonine-protein phosphatase 2A activator"/>
    <property type="match status" value="1"/>
</dbReference>
<dbReference type="EMBL" id="CAJPDS010000099">
    <property type="protein sequence ID" value="CAF9937223.1"/>
    <property type="molecule type" value="Genomic_DNA"/>
</dbReference>
<dbReference type="GO" id="GO:0005737">
    <property type="term" value="C:cytoplasm"/>
    <property type="evidence" value="ECO:0007669"/>
    <property type="project" value="UniProtKB-SubCell"/>
</dbReference>
<evidence type="ECO:0000256" key="8">
    <source>
        <dbReference type="ARBA" id="ARBA00023242"/>
    </source>
</evidence>
<sequence length="494" mass="54205">MPSLALLDPSHEHVFEAPTKKINEGNDVSTFLMSKAYTEIMTFAMQLNRSMFPVSAESGIQGIDGAKQTMPPDESLFSDTVRRLRTLLDELEELIESNPPDSGPRRFGNLSFRRWYTDVENRAPALLETYVPLDSLCIPTDSENTPYAELESYLLGGFGSAQRLDYGTGHELSFLAFLGCIWKLSGFQSQERSDIVEQNIVLGVIEPYLHLVRKLIKTYTLEPAGSHGVWGLDDHSFLPYVFGSAQYGPAISKTDPVPTEGSLPTAPDPGDVAKIASVERLRKKNLYFGAIGFIYDVKTGPFWEHSPTLYDISGVKGGWGKINKGMLKMYNAEVLSKFPVVQHFRFGSLFSWDRHPNAMTPTPTAHTSSQPAPKTSTPHTPSSATPNPPAAQPPSMANTPAPWASSNPSNISSSSSATTAAPWARSNAAKPPQIQPSRPAPSRDPPNRPQQQLDPLRNPAPTRERKPRDTVEDAKASLGMPPPTTKAPWARKPD</sequence>
<dbReference type="SUPFAM" id="SSF140984">
    <property type="entry name" value="PTPA-like"/>
    <property type="match status" value="1"/>
</dbReference>
<organism evidence="12 13">
    <name type="scientific">Heterodermia speciosa</name>
    <dbReference type="NCBI Taxonomy" id="116794"/>
    <lineage>
        <taxon>Eukaryota</taxon>
        <taxon>Fungi</taxon>
        <taxon>Dikarya</taxon>
        <taxon>Ascomycota</taxon>
        <taxon>Pezizomycotina</taxon>
        <taxon>Lecanoromycetes</taxon>
        <taxon>OSLEUM clade</taxon>
        <taxon>Lecanoromycetidae</taxon>
        <taxon>Caliciales</taxon>
        <taxon>Physciaceae</taxon>
        <taxon>Heterodermia</taxon>
    </lineage>
</organism>
<dbReference type="Proteomes" id="UP000664521">
    <property type="component" value="Unassembled WGS sequence"/>
</dbReference>
<evidence type="ECO:0000256" key="9">
    <source>
        <dbReference type="ARBA" id="ARBA00025287"/>
    </source>
</evidence>
<feature type="region of interest" description="Disordered" evidence="11">
    <location>
        <begin position="357"/>
        <end position="494"/>
    </location>
</feature>
<dbReference type="Gene3D" id="1.20.120.1150">
    <property type="match status" value="1"/>
</dbReference>
<evidence type="ECO:0000256" key="11">
    <source>
        <dbReference type="SAM" id="MobiDB-lite"/>
    </source>
</evidence>
<evidence type="ECO:0000256" key="2">
    <source>
        <dbReference type="ARBA" id="ARBA00004123"/>
    </source>
</evidence>
<comment type="similarity">
    <text evidence="4 10">Belongs to the PTPA-type PPIase family.</text>
</comment>
<dbReference type="PANTHER" id="PTHR10012:SF3">
    <property type="entry name" value="SERINE_THREONINE-PROTEIN PHOSPHATASE 2A ACTIVATOR 1"/>
    <property type="match status" value="1"/>
</dbReference>
<keyword evidence="7 10" id="KW-0413">Isomerase</keyword>
<evidence type="ECO:0000313" key="13">
    <source>
        <dbReference type="Proteomes" id="UP000664521"/>
    </source>
</evidence>
<protein>
    <recommendedName>
        <fullName evidence="10">Serine/threonine-protein phosphatase 2A activator</fullName>
        <ecNumber evidence="10">5.2.1.8</ecNumber>
    </recommendedName>
    <alternativeName>
        <fullName evidence="10">Phosphotyrosyl phosphatase activator</fullName>
    </alternativeName>
</protein>
<dbReference type="Pfam" id="PF03095">
    <property type="entry name" value="PTPA"/>
    <property type="match status" value="1"/>
</dbReference>
<dbReference type="CDD" id="cd04087">
    <property type="entry name" value="PTPA"/>
    <property type="match status" value="1"/>
</dbReference>
<comment type="subcellular location">
    <subcellularLocation>
        <location evidence="3 10">Cytoplasm</location>
    </subcellularLocation>
    <subcellularLocation>
        <location evidence="2">Nucleus</location>
    </subcellularLocation>
</comment>
<dbReference type="GO" id="GO:0000159">
    <property type="term" value="C:protein phosphatase type 2A complex"/>
    <property type="evidence" value="ECO:0007669"/>
    <property type="project" value="TreeGrafter"/>
</dbReference>
<keyword evidence="13" id="KW-1185">Reference proteome</keyword>
<dbReference type="AlphaFoldDB" id="A0A8H3IXQ4"/>
<dbReference type="GO" id="GO:0005634">
    <property type="term" value="C:nucleus"/>
    <property type="evidence" value="ECO:0007669"/>
    <property type="project" value="UniProtKB-SubCell"/>
</dbReference>
<feature type="compositionally biased region" description="Low complexity" evidence="11">
    <location>
        <begin position="393"/>
        <end position="424"/>
    </location>
</feature>
<dbReference type="InterPro" id="IPR004327">
    <property type="entry name" value="Phstyr_phstse_ac"/>
</dbReference>
<keyword evidence="8" id="KW-0539">Nucleus</keyword>
<dbReference type="GO" id="GO:0007052">
    <property type="term" value="P:mitotic spindle organization"/>
    <property type="evidence" value="ECO:0007669"/>
    <property type="project" value="TreeGrafter"/>
</dbReference>
<dbReference type="PANTHER" id="PTHR10012">
    <property type="entry name" value="SERINE/THREONINE-PROTEIN PHOSPHATASE 2A REGULATORY SUBUNIT B"/>
    <property type="match status" value="1"/>
</dbReference>
<proteinExistence type="inferred from homology"/>